<proteinExistence type="inferred from homology"/>
<dbReference type="RefSeq" id="WP_037925312.1">
    <property type="nucleotide sequence ID" value="NZ_CP054599.1"/>
</dbReference>
<dbReference type="Proteomes" id="UP000027746">
    <property type="component" value="Unassembled WGS sequence"/>
</dbReference>
<dbReference type="Gene3D" id="3.90.850.10">
    <property type="entry name" value="Fumarylacetoacetase-like, C-terminal domain"/>
    <property type="match status" value="1"/>
</dbReference>
<dbReference type="PANTHER" id="PTHR42796">
    <property type="entry name" value="FUMARYLACETOACETATE HYDROLASE DOMAIN-CONTAINING PROTEIN 2A-RELATED"/>
    <property type="match status" value="1"/>
</dbReference>
<dbReference type="PANTHER" id="PTHR42796:SF4">
    <property type="entry name" value="FUMARYLACETOACETATE HYDROLASE DOMAIN-CONTAINING PROTEIN 2A"/>
    <property type="match status" value="1"/>
</dbReference>
<dbReference type="GeneID" id="68870999"/>
<dbReference type="GO" id="GO:0046872">
    <property type="term" value="F:metal ion binding"/>
    <property type="evidence" value="ECO:0007669"/>
    <property type="project" value="UniProtKB-KW"/>
</dbReference>
<comment type="caution">
    <text evidence="4">The sequence shown here is derived from an EMBL/GenBank/DDBJ whole genome shotgun (WGS) entry which is preliminary data.</text>
</comment>
<evidence type="ECO:0000313" key="4">
    <source>
        <dbReference type="EMBL" id="KEJ96182.1"/>
    </source>
</evidence>
<protein>
    <submittedName>
        <fullName evidence="4">2-hydroxyhepta-2,4-diene-1,7-dioate isomerase</fullName>
    </submittedName>
</protein>
<keyword evidence="5" id="KW-1185">Reference proteome</keyword>
<reference evidence="4 5" key="1">
    <citation type="submission" date="2014-01" db="EMBL/GenBank/DDBJ databases">
        <title>Sulfitobacter sp. H3 (MCCC 1A00686) Genome Sequencing.</title>
        <authorList>
            <person name="Lai Q."/>
            <person name="Hong Z."/>
        </authorList>
    </citation>
    <scope>NUCLEOTIDE SEQUENCE [LARGE SCALE GENOMIC DNA]</scope>
    <source>
        <strain evidence="4 5">H3</strain>
    </source>
</reference>
<evidence type="ECO:0000256" key="1">
    <source>
        <dbReference type="ARBA" id="ARBA00010211"/>
    </source>
</evidence>
<keyword evidence="4" id="KW-0413">Isomerase</keyword>
<keyword evidence="2" id="KW-0479">Metal-binding</keyword>
<dbReference type="AlphaFoldDB" id="A0A073JEN1"/>
<dbReference type="InterPro" id="IPR051121">
    <property type="entry name" value="FAH"/>
</dbReference>
<dbReference type="InterPro" id="IPR036663">
    <property type="entry name" value="Fumarylacetoacetase_C_sf"/>
</dbReference>
<accession>A0A073JEN1</accession>
<feature type="domain" description="Fumarylacetoacetase-like C-terminal" evidence="3">
    <location>
        <begin position="73"/>
        <end position="278"/>
    </location>
</feature>
<evidence type="ECO:0000256" key="2">
    <source>
        <dbReference type="ARBA" id="ARBA00022723"/>
    </source>
</evidence>
<organism evidence="4 5">
    <name type="scientific">Pseudosulfitobacter pseudonitzschiae</name>
    <dbReference type="NCBI Taxonomy" id="1402135"/>
    <lineage>
        <taxon>Bacteria</taxon>
        <taxon>Pseudomonadati</taxon>
        <taxon>Pseudomonadota</taxon>
        <taxon>Alphaproteobacteria</taxon>
        <taxon>Rhodobacterales</taxon>
        <taxon>Roseobacteraceae</taxon>
        <taxon>Pseudosulfitobacter</taxon>
    </lineage>
</organism>
<evidence type="ECO:0000259" key="3">
    <source>
        <dbReference type="Pfam" id="PF01557"/>
    </source>
</evidence>
<dbReference type="SUPFAM" id="SSF56529">
    <property type="entry name" value="FAH"/>
    <property type="match status" value="1"/>
</dbReference>
<evidence type="ECO:0000313" key="5">
    <source>
        <dbReference type="Proteomes" id="UP000027746"/>
    </source>
</evidence>
<comment type="similarity">
    <text evidence="1">Belongs to the FAH family.</text>
</comment>
<sequence length="282" mass="30007">MKLLRYGDAGAEKPGMLDADGTLRDLSGVVSDIAGDVLSDEGLAKLRDIDPASLPKVDGNPRLGPCVGNIGKFCCIGLNYSDHAAETGAAIPEHPILFMKANSAIVGPNDMVMKPRGSTHTDWEVELGVVIGKAAKYVSKEDALDYVAGYCVINDVSERHYQSQLTGQWTKGKSCDTFGPTGPWLVTRDEVADPQALAMYLDVNGKRMQTGNTQTMIFTVAEIIEHLSGLFTLQPGDVISTGTPPGVGMGIKPTPVYLEKGDVMELGIDGLGVQRQEVGQDA</sequence>
<name>A0A073JEN1_9RHOB</name>
<dbReference type="EMBL" id="JAMD01000004">
    <property type="protein sequence ID" value="KEJ96182.1"/>
    <property type="molecule type" value="Genomic_DNA"/>
</dbReference>
<dbReference type="InterPro" id="IPR011234">
    <property type="entry name" value="Fumarylacetoacetase-like_C"/>
</dbReference>
<dbReference type="OrthoDB" id="5197601at2"/>
<dbReference type="GO" id="GO:0019752">
    <property type="term" value="P:carboxylic acid metabolic process"/>
    <property type="evidence" value="ECO:0007669"/>
    <property type="project" value="UniProtKB-ARBA"/>
</dbReference>
<dbReference type="GO" id="GO:0016853">
    <property type="term" value="F:isomerase activity"/>
    <property type="evidence" value="ECO:0007669"/>
    <property type="project" value="UniProtKB-KW"/>
</dbReference>
<gene>
    <name evidence="4" type="ORF">SUH3_18135</name>
</gene>
<dbReference type="Pfam" id="PF01557">
    <property type="entry name" value="FAA_hydrolase"/>
    <property type="match status" value="1"/>
</dbReference>
<dbReference type="FunFam" id="3.90.850.10:FF:000002">
    <property type="entry name" value="2-hydroxyhepta-2,4-diene-1,7-dioate isomerase"/>
    <property type="match status" value="1"/>
</dbReference>